<evidence type="ECO:0000313" key="2">
    <source>
        <dbReference type="Proteomes" id="UP001149165"/>
    </source>
</evidence>
<name>A0A9W9FIK8_9EURO</name>
<dbReference type="OrthoDB" id="5100247at2759"/>
<sequence length="177" mass="20516">MESLLPEQLFLDLPVADVMNRTARIRMVEPWASRYCKAISEKRYGDAIYARYHIDGRAKDGIYTDLRDNGDGPFELHETSVYDMIMEDAREYAEGCLEHYRNALLFYSKTSPNDSRQDIIEGLLRIGSCMYDLPSNHANRPLQFARRQRGSTYLKSFRKMCFFIVCSSMPSVRNSVS</sequence>
<dbReference type="EMBL" id="JAPQKH010000004">
    <property type="protein sequence ID" value="KAJ5100824.1"/>
    <property type="molecule type" value="Genomic_DNA"/>
</dbReference>
<gene>
    <name evidence="1" type="ORF">N7456_006876</name>
</gene>
<protein>
    <submittedName>
        <fullName evidence="1">Uncharacterized protein</fullName>
    </submittedName>
</protein>
<dbReference type="Proteomes" id="UP001149165">
    <property type="component" value="Unassembled WGS sequence"/>
</dbReference>
<dbReference type="AlphaFoldDB" id="A0A9W9FIK8"/>
<reference evidence="1" key="1">
    <citation type="submission" date="2022-11" db="EMBL/GenBank/DDBJ databases">
        <authorList>
            <person name="Petersen C."/>
        </authorList>
    </citation>
    <scope>NUCLEOTIDE SEQUENCE</scope>
    <source>
        <strain evidence="1">IBT 30069</strain>
    </source>
</reference>
<keyword evidence="2" id="KW-1185">Reference proteome</keyword>
<organism evidence="1 2">
    <name type="scientific">Penicillium angulare</name>
    <dbReference type="NCBI Taxonomy" id="116970"/>
    <lineage>
        <taxon>Eukaryota</taxon>
        <taxon>Fungi</taxon>
        <taxon>Dikarya</taxon>
        <taxon>Ascomycota</taxon>
        <taxon>Pezizomycotina</taxon>
        <taxon>Eurotiomycetes</taxon>
        <taxon>Eurotiomycetidae</taxon>
        <taxon>Eurotiales</taxon>
        <taxon>Aspergillaceae</taxon>
        <taxon>Penicillium</taxon>
    </lineage>
</organism>
<comment type="caution">
    <text evidence="1">The sequence shown here is derived from an EMBL/GenBank/DDBJ whole genome shotgun (WGS) entry which is preliminary data.</text>
</comment>
<accession>A0A9W9FIK8</accession>
<reference evidence="1" key="2">
    <citation type="journal article" date="2023" name="IMA Fungus">
        <title>Comparative genomic study of the Penicillium genus elucidates a diverse pangenome and 15 lateral gene transfer events.</title>
        <authorList>
            <person name="Petersen C."/>
            <person name="Sorensen T."/>
            <person name="Nielsen M.R."/>
            <person name="Sondergaard T.E."/>
            <person name="Sorensen J.L."/>
            <person name="Fitzpatrick D.A."/>
            <person name="Frisvad J.C."/>
            <person name="Nielsen K.L."/>
        </authorList>
    </citation>
    <scope>NUCLEOTIDE SEQUENCE</scope>
    <source>
        <strain evidence="1">IBT 30069</strain>
    </source>
</reference>
<proteinExistence type="predicted"/>
<evidence type="ECO:0000313" key="1">
    <source>
        <dbReference type="EMBL" id="KAJ5100824.1"/>
    </source>
</evidence>